<evidence type="ECO:0000313" key="1">
    <source>
        <dbReference type="EMBL" id="GLR14953.1"/>
    </source>
</evidence>
<name>A0ABQ5YKJ1_9NEIS</name>
<evidence type="ECO:0008006" key="3">
    <source>
        <dbReference type="Google" id="ProtNLM"/>
    </source>
</evidence>
<proteinExistence type="predicted"/>
<gene>
    <name evidence="1" type="ORF">GCM10007907_37430</name>
</gene>
<organism evidence="1 2">
    <name type="scientific">Chitinimonas prasina</name>
    <dbReference type="NCBI Taxonomy" id="1434937"/>
    <lineage>
        <taxon>Bacteria</taxon>
        <taxon>Pseudomonadati</taxon>
        <taxon>Pseudomonadota</taxon>
        <taxon>Betaproteobacteria</taxon>
        <taxon>Neisseriales</taxon>
        <taxon>Chitinibacteraceae</taxon>
        <taxon>Chitinimonas</taxon>
    </lineage>
</organism>
<sequence>MLRAMLIENMLDYATDTETWATHANLCRRLSALADAWTEGEKRALSLRLGFTKTSVSTWVAKKQRPVFPQLLQLCDATGLSVRELLGECGGKQPPIMPVPASVTIKRREAASAIAQRNTEAELGLLMAGTDSPPSAAAAAAKVGVTVSQLRYRHRAIMAKLSEKHRAHRHAQSNRRWSERVRTVQVVALGIAADGQRPSIRRVTERLRHLRLSLQNPRLRAAYRRVRGEIADQ</sequence>
<reference evidence="2" key="1">
    <citation type="journal article" date="2019" name="Int. J. Syst. Evol. Microbiol.">
        <title>The Global Catalogue of Microorganisms (GCM) 10K type strain sequencing project: providing services to taxonomists for standard genome sequencing and annotation.</title>
        <authorList>
            <consortium name="The Broad Institute Genomics Platform"/>
            <consortium name="The Broad Institute Genome Sequencing Center for Infectious Disease"/>
            <person name="Wu L."/>
            <person name="Ma J."/>
        </authorList>
    </citation>
    <scope>NUCLEOTIDE SEQUENCE [LARGE SCALE GENOMIC DNA]</scope>
    <source>
        <strain evidence="2">NBRC 110044</strain>
    </source>
</reference>
<accession>A0ABQ5YKJ1</accession>
<evidence type="ECO:0000313" key="2">
    <source>
        <dbReference type="Proteomes" id="UP001156706"/>
    </source>
</evidence>
<dbReference type="Proteomes" id="UP001156706">
    <property type="component" value="Unassembled WGS sequence"/>
</dbReference>
<protein>
    <recommendedName>
        <fullName evidence="3">Helix-turn-helix transcriptional regulator</fullName>
    </recommendedName>
</protein>
<keyword evidence="2" id="KW-1185">Reference proteome</keyword>
<dbReference type="EMBL" id="BSOG01000006">
    <property type="protein sequence ID" value="GLR14953.1"/>
    <property type="molecule type" value="Genomic_DNA"/>
</dbReference>
<comment type="caution">
    <text evidence="1">The sequence shown here is derived from an EMBL/GenBank/DDBJ whole genome shotgun (WGS) entry which is preliminary data.</text>
</comment>